<dbReference type="eggNOG" id="COG1791">
    <property type="taxonomic scope" value="Bacteria"/>
</dbReference>
<keyword evidence="3 9" id="KW-0028">Amino-acid biosynthesis</keyword>
<dbReference type="KEGG" id="adi:B5T_02226"/>
<dbReference type="STRING" id="930169.B5T_02226"/>
<dbReference type="OrthoDB" id="9795636at2"/>
<dbReference type="UniPathway" id="UPA00904">
    <property type="reaction ID" value="UER00878"/>
</dbReference>
<evidence type="ECO:0000256" key="8">
    <source>
        <dbReference type="ARBA" id="ARBA00023167"/>
    </source>
</evidence>
<sequence length="181" mass="20559">MSNLKIFHDGEPENPQLVVESKAAMAVELAKAGIRYEQWQATKPLTASPSQEEVLEAYAQDIDRLKREEGYQTVDVVSMQPDHPDKAVFREKFLDEHRHSEDEVRFFVEGQGLFTLHIEGQVYEVLCTKGDLISVPANTAHWFDMGPNPHFVAIRLFNNPEGWVANFTGSDIAGRFSRLEN</sequence>
<comment type="function">
    <text evidence="9">Catalyzes 2 different reactions between oxygene and the acireductone 1,2-dihydroxy-3-keto-5-methylthiopentene (DHK-MTPene) depending upon the metal bound in the active site. Fe-containing acireductone dioxygenase (Fe-ARD) produces formate and 2-keto-4-methylthiobutyrate (KMTB), the alpha-ketoacid precursor of methionine in the methionine recycle pathway. Ni-containing acireductone dioxygenase (Ni-ARD) produces methylthiopropionate, carbon monoxide and formate, and does not lie on the methionine recycle pathway.</text>
</comment>
<dbReference type="GO" id="GO:0019284">
    <property type="term" value="P:L-methionine salvage from S-adenosylmethionine"/>
    <property type="evidence" value="ECO:0007669"/>
    <property type="project" value="InterPro"/>
</dbReference>
<dbReference type="HAMAP" id="MF_01682">
    <property type="entry name" value="Salvage_MtnD"/>
    <property type="match status" value="1"/>
</dbReference>
<comment type="pathway">
    <text evidence="9">Amino-acid biosynthesis; L-methionine biosynthesis via salvage pathway; L-methionine from S-methyl-5-thio-alpha-D-ribose 1-phosphate: step 5/6.</text>
</comment>
<comment type="catalytic activity">
    <reaction evidence="9">
        <text>1,2-dihydroxy-5-(methylsulfanyl)pent-1-en-3-one + O2 = 3-(methylsulfanyl)propanoate + CO + formate + 2 H(+)</text>
        <dbReference type="Rhea" id="RHEA:14161"/>
        <dbReference type="ChEBI" id="CHEBI:15378"/>
        <dbReference type="ChEBI" id="CHEBI:15379"/>
        <dbReference type="ChEBI" id="CHEBI:15740"/>
        <dbReference type="ChEBI" id="CHEBI:17245"/>
        <dbReference type="ChEBI" id="CHEBI:49016"/>
        <dbReference type="ChEBI" id="CHEBI:49252"/>
        <dbReference type="EC" id="1.13.11.53"/>
    </reaction>
</comment>
<dbReference type="AlphaFoldDB" id="K0CDJ5"/>
<feature type="binding site" evidence="9">
    <location>
        <position position="141"/>
    </location>
    <ligand>
        <name>Fe(2+)</name>
        <dbReference type="ChEBI" id="CHEBI:29033"/>
    </ligand>
</feature>
<evidence type="ECO:0000256" key="1">
    <source>
        <dbReference type="ARBA" id="ARBA00000428"/>
    </source>
</evidence>
<feature type="binding site" evidence="9">
    <location>
        <position position="99"/>
    </location>
    <ligand>
        <name>Ni(2+)</name>
        <dbReference type="ChEBI" id="CHEBI:49786"/>
    </ligand>
</feature>
<dbReference type="InterPro" id="IPR023956">
    <property type="entry name" value="ARD_bac"/>
</dbReference>
<protein>
    <recommendedName>
        <fullName evidence="9">Acireductone dioxygenase</fullName>
    </recommendedName>
    <alternativeName>
        <fullName evidence="9">1,2-dihydroxy-3-keto-5-methylthiopentene dioxygenase</fullName>
        <shortName evidence="9">DHK-MTPene dioxygenase</shortName>
    </alternativeName>
    <alternativeName>
        <fullName evidence="9">Acireductone dioxygenase (Fe(2+)-requiring)</fullName>
        <shortName evidence="9">ARD'</shortName>
        <shortName evidence="9">Fe-ARD</shortName>
        <ecNumber evidence="9">1.13.11.54</ecNumber>
    </alternativeName>
    <alternativeName>
        <fullName evidence="9">Acireductone dioxygenase (Ni(2+)-requiring)</fullName>
        <shortName evidence="9">ARD</shortName>
        <shortName evidence="9">Ni-ARD</shortName>
        <ecNumber evidence="9">1.13.11.53</ecNumber>
    </alternativeName>
</protein>
<dbReference type="HOGENOM" id="CLU_125400_0_0_6"/>
<keyword evidence="4 9" id="KW-0479">Metal-binding</keyword>
<feature type="site" description="May play a role in metal incorporation in vivo" evidence="9">
    <location>
        <position position="96"/>
    </location>
</feature>
<dbReference type="PATRIC" id="fig|930169.3.peg.2193"/>
<dbReference type="EC" id="1.13.11.53" evidence="9"/>
<feature type="binding site" evidence="9">
    <location>
        <position position="141"/>
    </location>
    <ligand>
        <name>Ni(2+)</name>
        <dbReference type="ChEBI" id="CHEBI:49786"/>
    </ligand>
</feature>
<comment type="catalytic activity">
    <reaction evidence="1 9">
        <text>1,2-dihydroxy-5-(methylsulfanyl)pent-1-en-3-one + O2 = 4-methylsulfanyl-2-oxobutanoate + formate + 2 H(+)</text>
        <dbReference type="Rhea" id="RHEA:24504"/>
        <dbReference type="ChEBI" id="CHEBI:15378"/>
        <dbReference type="ChEBI" id="CHEBI:15379"/>
        <dbReference type="ChEBI" id="CHEBI:15740"/>
        <dbReference type="ChEBI" id="CHEBI:16723"/>
        <dbReference type="ChEBI" id="CHEBI:49252"/>
        <dbReference type="EC" id="1.13.11.54"/>
    </reaction>
</comment>
<feature type="binding site" evidence="9">
    <location>
        <position position="97"/>
    </location>
    <ligand>
        <name>Ni(2+)</name>
        <dbReference type="ChEBI" id="CHEBI:49786"/>
    </ligand>
</feature>
<comment type="subunit">
    <text evidence="9">Monomer.</text>
</comment>
<dbReference type="PANTHER" id="PTHR23418:SF0">
    <property type="entry name" value="ACIREDUCTONE DIOXYGENASE"/>
    <property type="match status" value="1"/>
</dbReference>
<keyword evidence="11" id="KW-1185">Reference proteome</keyword>
<dbReference type="GO" id="GO:0016151">
    <property type="term" value="F:nickel cation binding"/>
    <property type="evidence" value="ECO:0007669"/>
    <property type="project" value="UniProtKB-UniRule"/>
</dbReference>
<name>K0CDJ5_ALCDB</name>
<evidence type="ECO:0000256" key="5">
    <source>
        <dbReference type="ARBA" id="ARBA00022964"/>
    </source>
</evidence>
<dbReference type="GO" id="GO:0010309">
    <property type="term" value="F:acireductone dioxygenase [iron(II)-requiring] activity"/>
    <property type="evidence" value="ECO:0007669"/>
    <property type="project" value="UniProtKB-UniRule"/>
</dbReference>
<dbReference type="Pfam" id="PF03079">
    <property type="entry name" value="ARD"/>
    <property type="match status" value="1"/>
</dbReference>
<gene>
    <name evidence="9" type="primary">mtnD</name>
    <name evidence="10" type="ordered locus">B5T_02226</name>
</gene>
<evidence type="ECO:0000256" key="9">
    <source>
        <dbReference type="HAMAP-Rule" id="MF_01682"/>
    </source>
</evidence>
<comment type="similarity">
    <text evidence="9">Belongs to the acireductone dioxygenase (ARD) family.</text>
</comment>
<dbReference type="PANTHER" id="PTHR23418">
    <property type="entry name" value="ACIREDUCTONE DIOXYGENASE"/>
    <property type="match status" value="1"/>
</dbReference>
<evidence type="ECO:0000256" key="7">
    <source>
        <dbReference type="ARBA" id="ARBA00023004"/>
    </source>
</evidence>
<feature type="binding site" evidence="9">
    <location>
        <position position="103"/>
    </location>
    <ligand>
        <name>Ni(2+)</name>
        <dbReference type="ChEBI" id="CHEBI:49786"/>
    </ligand>
</feature>
<organism evidence="10 11">
    <name type="scientific">Alcanivorax dieselolei (strain DSM 16502 / CGMCC 1.3690 / MCCC 1A00001 / B-5)</name>
    <name type="common">Alloalcanivorax dieselolei</name>
    <dbReference type="NCBI Taxonomy" id="930169"/>
    <lineage>
        <taxon>Bacteria</taxon>
        <taxon>Pseudomonadati</taxon>
        <taxon>Pseudomonadota</taxon>
        <taxon>Gammaproteobacteria</taxon>
        <taxon>Oceanospirillales</taxon>
        <taxon>Alcanivoracaceae</taxon>
        <taxon>Alloalcanivorax</taxon>
    </lineage>
</organism>
<dbReference type="Proteomes" id="UP000006286">
    <property type="component" value="Chromosome"/>
</dbReference>
<evidence type="ECO:0000256" key="4">
    <source>
        <dbReference type="ARBA" id="ARBA00022723"/>
    </source>
</evidence>
<keyword evidence="2 9" id="KW-0533">Nickel</keyword>
<keyword evidence="7 9" id="KW-0408">Iron</keyword>
<dbReference type="GO" id="GO:0010308">
    <property type="term" value="F:acireductone dioxygenase (Ni2+-requiring) activity"/>
    <property type="evidence" value="ECO:0007669"/>
    <property type="project" value="UniProtKB-UniRule"/>
</dbReference>
<proteinExistence type="inferred from homology"/>
<dbReference type="EMBL" id="CP003466">
    <property type="protein sequence ID" value="AFT70500.1"/>
    <property type="molecule type" value="Genomic_DNA"/>
</dbReference>
<keyword evidence="6 9" id="KW-0560">Oxidoreductase</keyword>
<dbReference type="EC" id="1.13.11.54" evidence="9"/>
<feature type="binding site" evidence="9">
    <location>
        <position position="97"/>
    </location>
    <ligand>
        <name>Fe(2+)</name>
        <dbReference type="ChEBI" id="CHEBI:29033"/>
    </ligand>
</feature>
<dbReference type="InterPro" id="IPR004313">
    <property type="entry name" value="ARD"/>
</dbReference>
<dbReference type="InterPro" id="IPR014710">
    <property type="entry name" value="RmlC-like_jellyroll"/>
</dbReference>
<comment type="cofactor">
    <cofactor evidence="9">
        <name>Ni(2+)</name>
        <dbReference type="ChEBI" id="CHEBI:49786"/>
    </cofactor>
    <text evidence="9">Binds 1 nickel ion per monomer.</text>
</comment>
<evidence type="ECO:0000313" key="11">
    <source>
        <dbReference type="Proteomes" id="UP000006286"/>
    </source>
</evidence>
<dbReference type="SUPFAM" id="SSF51182">
    <property type="entry name" value="RmlC-like cupins"/>
    <property type="match status" value="1"/>
</dbReference>
<evidence type="ECO:0000256" key="3">
    <source>
        <dbReference type="ARBA" id="ARBA00022605"/>
    </source>
</evidence>
<reference evidence="10 11" key="1">
    <citation type="journal article" date="2012" name="J. Bacteriol.">
        <title>Complete genome sequence of Alcanivorax dieselolei type strain B5.</title>
        <authorList>
            <person name="Lai Q."/>
            <person name="Li W."/>
            <person name="Shao Z."/>
        </authorList>
    </citation>
    <scope>NUCLEOTIDE SEQUENCE [LARGE SCALE GENOMIC DNA]</scope>
    <source>
        <strain evidence="11">DSM 16502 / CGMCC 1.3690 / B-5</strain>
    </source>
</reference>
<dbReference type="Gene3D" id="2.60.120.10">
    <property type="entry name" value="Jelly Rolls"/>
    <property type="match status" value="1"/>
</dbReference>
<evidence type="ECO:0000256" key="6">
    <source>
        <dbReference type="ARBA" id="ARBA00023002"/>
    </source>
</evidence>
<keyword evidence="5 9" id="KW-0223">Dioxygenase</keyword>
<comment type="cofactor">
    <cofactor evidence="9">
        <name>Fe(2+)</name>
        <dbReference type="ChEBI" id="CHEBI:29033"/>
    </cofactor>
    <text evidence="9">Binds 1 Fe(2+) cation per monomer.</text>
</comment>
<dbReference type="InterPro" id="IPR011051">
    <property type="entry name" value="RmlC_Cupin_sf"/>
</dbReference>
<evidence type="ECO:0000313" key="10">
    <source>
        <dbReference type="EMBL" id="AFT70500.1"/>
    </source>
</evidence>
<feature type="site" description="May play a role in transmitting local conformational changes" evidence="9">
    <location>
        <position position="102"/>
    </location>
</feature>
<keyword evidence="8 9" id="KW-0486">Methionine biosynthesis</keyword>
<dbReference type="GO" id="GO:0005506">
    <property type="term" value="F:iron ion binding"/>
    <property type="evidence" value="ECO:0007669"/>
    <property type="project" value="UniProtKB-UniRule"/>
</dbReference>
<dbReference type="GO" id="GO:0019509">
    <property type="term" value="P:L-methionine salvage from methylthioadenosine"/>
    <property type="evidence" value="ECO:0007669"/>
    <property type="project" value="UniProtKB-UniRule"/>
</dbReference>
<accession>K0CDJ5</accession>
<dbReference type="RefSeq" id="WP_014994571.1">
    <property type="nucleotide sequence ID" value="NC_018691.1"/>
</dbReference>
<evidence type="ECO:0000256" key="2">
    <source>
        <dbReference type="ARBA" id="ARBA00022596"/>
    </source>
</evidence>
<dbReference type="CDD" id="cd02232">
    <property type="entry name" value="cupin_ARD"/>
    <property type="match status" value="1"/>
</dbReference>
<feature type="binding site" evidence="9">
    <location>
        <position position="99"/>
    </location>
    <ligand>
        <name>Fe(2+)</name>
        <dbReference type="ChEBI" id="CHEBI:29033"/>
    </ligand>
</feature>
<feature type="site" description="Important to generate the dianion" evidence="9">
    <location>
        <position position="105"/>
    </location>
</feature>
<feature type="binding site" evidence="9">
    <location>
        <position position="103"/>
    </location>
    <ligand>
        <name>Fe(2+)</name>
        <dbReference type="ChEBI" id="CHEBI:29033"/>
    </ligand>
</feature>